<gene>
    <name evidence="2" type="ORF">F5890DRAFT_1478767</name>
</gene>
<organism evidence="2 3">
    <name type="scientific">Lentinula detonsa</name>
    <dbReference type="NCBI Taxonomy" id="2804962"/>
    <lineage>
        <taxon>Eukaryota</taxon>
        <taxon>Fungi</taxon>
        <taxon>Dikarya</taxon>
        <taxon>Basidiomycota</taxon>
        <taxon>Agaricomycotina</taxon>
        <taxon>Agaricomycetes</taxon>
        <taxon>Agaricomycetidae</taxon>
        <taxon>Agaricales</taxon>
        <taxon>Marasmiineae</taxon>
        <taxon>Omphalotaceae</taxon>
        <taxon>Lentinula</taxon>
    </lineage>
</organism>
<name>A0AA38PP39_9AGAR</name>
<reference evidence="2" key="1">
    <citation type="submission" date="2022-08" db="EMBL/GenBank/DDBJ databases">
        <authorList>
            <consortium name="DOE Joint Genome Institute"/>
            <person name="Min B."/>
            <person name="Riley R."/>
            <person name="Sierra-Patev S."/>
            <person name="Naranjo-Ortiz M."/>
            <person name="Looney B."/>
            <person name="Konkel Z."/>
            <person name="Slot J.C."/>
            <person name="Sakamoto Y."/>
            <person name="Steenwyk J.L."/>
            <person name="Rokas A."/>
            <person name="Carro J."/>
            <person name="Camarero S."/>
            <person name="Ferreira P."/>
            <person name="Molpeceres G."/>
            <person name="Ruiz-Duenas F.J."/>
            <person name="Serrano A."/>
            <person name="Henrissat B."/>
            <person name="Drula E."/>
            <person name="Hughes K.W."/>
            <person name="Mata J.L."/>
            <person name="Ishikawa N.K."/>
            <person name="Vargas-Isla R."/>
            <person name="Ushijima S."/>
            <person name="Smith C.A."/>
            <person name="Ahrendt S."/>
            <person name="Andreopoulos W."/>
            <person name="He G."/>
            <person name="Labutti K."/>
            <person name="Lipzen A."/>
            <person name="Ng V."/>
            <person name="Sandor L."/>
            <person name="Barry K."/>
            <person name="Martinez A.T."/>
            <person name="Xiao Y."/>
            <person name="Gibbons J.G."/>
            <person name="Terashima K."/>
            <person name="Hibbett D.S."/>
            <person name="Grigoriev I.V."/>
        </authorList>
    </citation>
    <scope>NUCLEOTIDE SEQUENCE</scope>
    <source>
        <strain evidence="2">TFB7829</strain>
    </source>
</reference>
<accession>A0AA38PP39</accession>
<sequence>MRKNKGIEITGELLAELYSANVGIGSRNRRLNAIRIHITAVPSGDPEGDDPNPGDDSNYHETESDDDNDKPEPSSPLPKQSRCSRCILKAFKCEMEEMLCYLIIHVWKLEEEKKGEDEEEEESEED</sequence>
<proteinExistence type="predicted"/>
<protein>
    <submittedName>
        <fullName evidence="2">Uncharacterized protein</fullName>
    </submittedName>
</protein>
<evidence type="ECO:0000256" key="1">
    <source>
        <dbReference type="SAM" id="MobiDB-lite"/>
    </source>
</evidence>
<evidence type="ECO:0000313" key="3">
    <source>
        <dbReference type="Proteomes" id="UP001163850"/>
    </source>
</evidence>
<feature type="region of interest" description="Disordered" evidence="1">
    <location>
        <begin position="40"/>
        <end position="80"/>
    </location>
</feature>
<evidence type="ECO:0000313" key="2">
    <source>
        <dbReference type="EMBL" id="KAJ3979144.1"/>
    </source>
</evidence>
<dbReference type="Proteomes" id="UP001163850">
    <property type="component" value="Unassembled WGS sequence"/>
</dbReference>
<dbReference type="EMBL" id="MU802464">
    <property type="protein sequence ID" value="KAJ3979144.1"/>
    <property type="molecule type" value="Genomic_DNA"/>
</dbReference>
<comment type="caution">
    <text evidence="2">The sequence shown here is derived from an EMBL/GenBank/DDBJ whole genome shotgun (WGS) entry which is preliminary data.</text>
</comment>
<dbReference type="AlphaFoldDB" id="A0AA38PP39"/>